<evidence type="ECO:0000256" key="3">
    <source>
        <dbReference type="ARBA" id="ARBA00023163"/>
    </source>
</evidence>
<keyword evidence="3" id="KW-0804">Transcription</keyword>
<dbReference type="PRINTS" id="PR00038">
    <property type="entry name" value="HTHLUXR"/>
</dbReference>
<dbReference type="RefSeq" id="WP_390217118.1">
    <property type="nucleotide sequence ID" value="NZ_JBHSZV010000030.1"/>
</dbReference>
<dbReference type="Gene3D" id="1.10.10.10">
    <property type="entry name" value="Winged helix-like DNA-binding domain superfamily/Winged helix DNA-binding domain"/>
    <property type="match status" value="1"/>
</dbReference>
<dbReference type="InterPro" id="IPR016032">
    <property type="entry name" value="Sig_transdc_resp-reg_C-effctor"/>
</dbReference>
<name>A0ABW2EK70_9BACI</name>
<evidence type="ECO:0000313" key="5">
    <source>
        <dbReference type="EMBL" id="MFC7062578.1"/>
    </source>
</evidence>
<reference evidence="6" key="1">
    <citation type="journal article" date="2019" name="Int. J. Syst. Evol. Microbiol.">
        <title>The Global Catalogue of Microorganisms (GCM) 10K type strain sequencing project: providing services to taxonomists for standard genome sequencing and annotation.</title>
        <authorList>
            <consortium name="The Broad Institute Genomics Platform"/>
            <consortium name="The Broad Institute Genome Sequencing Center for Infectious Disease"/>
            <person name="Wu L."/>
            <person name="Ma J."/>
        </authorList>
    </citation>
    <scope>NUCLEOTIDE SEQUENCE [LARGE SCALE GENOMIC DNA]</scope>
    <source>
        <strain evidence="6">CGMCC 4.1621</strain>
    </source>
</reference>
<dbReference type="PANTHER" id="PTHR44688:SF16">
    <property type="entry name" value="DNA-BINDING TRANSCRIPTIONAL ACTIVATOR DEVR_DOSR"/>
    <property type="match status" value="1"/>
</dbReference>
<organism evidence="5 6">
    <name type="scientific">Halobacillus seohaensis</name>
    <dbReference type="NCBI Taxonomy" id="447421"/>
    <lineage>
        <taxon>Bacteria</taxon>
        <taxon>Bacillati</taxon>
        <taxon>Bacillota</taxon>
        <taxon>Bacilli</taxon>
        <taxon>Bacillales</taxon>
        <taxon>Bacillaceae</taxon>
        <taxon>Halobacillus</taxon>
    </lineage>
</organism>
<dbReference type="SMART" id="SM00421">
    <property type="entry name" value="HTH_LUXR"/>
    <property type="match status" value="1"/>
</dbReference>
<keyword evidence="2" id="KW-0238">DNA-binding</keyword>
<dbReference type="Pfam" id="PF00196">
    <property type="entry name" value="GerE"/>
    <property type="match status" value="1"/>
</dbReference>
<sequence length="232" mass="26498">MTSTSTIHDHVRKLEVDSCQEEQLYRIIETYMKLFPVKNSYLFRYSPLGYLGEGIILMTSSTDLVYINDIRDDIRSLPIIYKSIREKQAKYCTGIEFLKQTSSKYVIPSSVNSMLVVPICFDSIVVGYFCSTEFEKGIKLDSDMLSSFTLYGKLIGKFIQTMNHTSDSDLLSKREFEVMRRIAQGESTKEMADVMKISDATVKQYVKSAIKKTGAHNRTHAVAELFRRGILS</sequence>
<accession>A0ABW2EK70</accession>
<keyword evidence="6" id="KW-1185">Reference proteome</keyword>
<evidence type="ECO:0000313" key="6">
    <source>
        <dbReference type="Proteomes" id="UP001596410"/>
    </source>
</evidence>
<comment type="caution">
    <text evidence="5">The sequence shown here is derived from an EMBL/GenBank/DDBJ whole genome shotgun (WGS) entry which is preliminary data.</text>
</comment>
<dbReference type="EMBL" id="JBHSZV010000030">
    <property type="protein sequence ID" value="MFC7062578.1"/>
    <property type="molecule type" value="Genomic_DNA"/>
</dbReference>
<dbReference type="PANTHER" id="PTHR44688">
    <property type="entry name" value="DNA-BINDING TRANSCRIPTIONAL ACTIVATOR DEVR_DOSR"/>
    <property type="match status" value="1"/>
</dbReference>
<keyword evidence="1" id="KW-0805">Transcription regulation</keyword>
<dbReference type="Proteomes" id="UP001596410">
    <property type="component" value="Unassembled WGS sequence"/>
</dbReference>
<protein>
    <submittedName>
        <fullName evidence="5">Response regulator transcription factor</fullName>
    </submittedName>
</protein>
<evidence type="ECO:0000259" key="4">
    <source>
        <dbReference type="PROSITE" id="PS50043"/>
    </source>
</evidence>
<evidence type="ECO:0000256" key="2">
    <source>
        <dbReference type="ARBA" id="ARBA00023125"/>
    </source>
</evidence>
<dbReference type="PROSITE" id="PS50043">
    <property type="entry name" value="HTH_LUXR_2"/>
    <property type="match status" value="1"/>
</dbReference>
<gene>
    <name evidence="5" type="ORF">ACFQIC_12000</name>
</gene>
<proteinExistence type="predicted"/>
<dbReference type="CDD" id="cd06170">
    <property type="entry name" value="LuxR_C_like"/>
    <property type="match status" value="1"/>
</dbReference>
<evidence type="ECO:0000256" key="1">
    <source>
        <dbReference type="ARBA" id="ARBA00023015"/>
    </source>
</evidence>
<dbReference type="SUPFAM" id="SSF46894">
    <property type="entry name" value="C-terminal effector domain of the bipartite response regulators"/>
    <property type="match status" value="1"/>
</dbReference>
<dbReference type="InterPro" id="IPR000792">
    <property type="entry name" value="Tscrpt_reg_LuxR_C"/>
</dbReference>
<feature type="domain" description="HTH luxR-type" evidence="4">
    <location>
        <begin position="164"/>
        <end position="229"/>
    </location>
</feature>
<dbReference type="InterPro" id="IPR036388">
    <property type="entry name" value="WH-like_DNA-bd_sf"/>
</dbReference>